<keyword evidence="3" id="KW-0808">Transferase</keyword>
<gene>
    <name evidence="6" type="ORF">SAMN04488096_10610</name>
</gene>
<evidence type="ECO:0000259" key="5">
    <source>
        <dbReference type="Pfam" id="PF00535"/>
    </source>
</evidence>
<dbReference type="Pfam" id="PF00535">
    <property type="entry name" value="Glycos_transf_2"/>
    <property type="match status" value="1"/>
</dbReference>
<dbReference type="EMBL" id="FQYY01000006">
    <property type="protein sequence ID" value="SHI94157.1"/>
    <property type="molecule type" value="Genomic_DNA"/>
</dbReference>
<organism evidence="6 7">
    <name type="scientific">Mesonia phycicola</name>
    <dbReference type="NCBI Taxonomy" id="579105"/>
    <lineage>
        <taxon>Bacteria</taxon>
        <taxon>Pseudomonadati</taxon>
        <taxon>Bacteroidota</taxon>
        <taxon>Flavobacteriia</taxon>
        <taxon>Flavobacteriales</taxon>
        <taxon>Flavobacteriaceae</taxon>
        <taxon>Mesonia</taxon>
    </lineage>
</organism>
<evidence type="ECO:0000256" key="1">
    <source>
        <dbReference type="ARBA" id="ARBA00006739"/>
    </source>
</evidence>
<dbReference type="STRING" id="579105.SAMN04488096_10610"/>
<keyword evidence="4" id="KW-1133">Transmembrane helix</keyword>
<evidence type="ECO:0000313" key="6">
    <source>
        <dbReference type="EMBL" id="SHI94157.1"/>
    </source>
</evidence>
<dbReference type="PANTHER" id="PTHR43630">
    <property type="entry name" value="POLY-BETA-1,6-N-ACETYL-D-GLUCOSAMINE SYNTHASE"/>
    <property type="match status" value="1"/>
</dbReference>
<evidence type="ECO:0000313" key="7">
    <source>
        <dbReference type="Proteomes" id="UP000184225"/>
    </source>
</evidence>
<dbReference type="SUPFAM" id="SSF53448">
    <property type="entry name" value="Nucleotide-diphospho-sugar transferases"/>
    <property type="match status" value="1"/>
</dbReference>
<keyword evidence="4" id="KW-0812">Transmembrane</keyword>
<keyword evidence="4" id="KW-0472">Membrane</keyword>
<name>A0A1M6F8X2_9FLAO</name>
<dbReference type="Gene3D" id="3.90.550.10">
    <property type="entry name" value="Spore Coat Polysaccharide Biosynthesis Protein SpsA, Chain A"/>
    <property type="match status" value="1"/>
</dbReference>
<feature type="transmembrane region" description="Helical" evidence="4">
    <location>
        <begin position="284"/>
        <end position="303"/>
    </location>
</feature>
<keyword evidence="2" id="KW-0328">Glycosyltransferase</keyword>
<dbReference type="OrthoDB" id="9800276at2"/>
<evidence type="ECO:0000256" key="4">
    <source>
        <dbReference type="SAM" id="Phobius"/>
    </source>
</evidence>
<reference evidence="6 7" key="1">
    <citation type="submission" date="2016-11" db="EMBL/GenBank/DDBJ databases">
        <authorList>
            <person name="Jaros S."/>
            <person name="Januszkiewicz K."/>
            <person name="Wedrychowicz H."/>
        </authorList>
    </citation>
    <scope>NUCLEOTIDE SEQUENCE [LARGE SCALE GENOMIC DNA]</scope>
    <source>
        <strain evidence="6 7">DSM 21425</strain>
    </source>
</reference>
<protein>
    <recommendedName>
        <fullName evidence="5">Glycosyltransferase 2-like domain-containing protein</fullName>
    </recommendedName>
</protein>
<evidence type="ECO:0000256" key="3">
    <source>
        <dbReference type="ARBA" id="ARBA00022679"/>
    </source>
</evidence>
<dbReference type="InterPro" id="IPR029044">
    <property type="entry name" value="Nucleotide-diphossugar_trans"/>
</dbReference>
<comment type="similarity">
    <text evidence="1">Belongs to the glycosyltransferase 2 family.</text>
</comment>
<dbReference type="Proteomes" id="UP000184225">
    <property type="component" value="Unassembled WGS sequence"/>
</dbReference>
<dbReference type="PANTHER" id="PTHR43630:SF1">
    <property type="entry name" value="POLY-BETA-1,6-N-ACETYL-D-GLUCOSAMINE SYNTHASE"/>
    <property type="match status" value="1"/>
</dbReference>
<dbReference type="GO" id="GO:0016757">
    <property type="term" value="F:glycosyltransferase activity"/>
    <property type="evidence" value="ECO:0007669"/>
    <property type="project" value="UniProtKB-KW"/>
</dbReference>
<dbReference type="AlphaFoldDB" id="A0A1M6F8X2"/>
<dbReference type="InterPro" id="IPR001173">
    <property type="entry name" value="Glyco_trans_2-like"/>
</dbReference>
<keyword evidence="7" id="KW-1185">Reference proteome</keyword>
<dbReference type="RefSeq" id="WP_073151066.1">
    <property type="nucleotide sequence ID" value="NZ_FQYY01000006.1"/>
</dbReference>
<feature type="transmembrane region" description="Helical" evidence="4">
    <location>
        <begin position="6"/>
        <end position="28"/>
    </location>
</feature>
<accession>A0A1M6F8X2</accession>
<sequence length="368" mass="43355">MLLFLFNCFVIVAAINILYYLSFSNFLYTKDRSHLFTKVNLPVSIIICAKNESENLKKNLPKLLQQDYSEFEIILINDSSSDDSLEVMEDFELKDSRITVVNVQSNERFWGNKKYALTLGIKKAKFEQLLFTDADCYPNSSRWIAEMMQGFQADKSLVLGYGGYEFRRKSFLNKIIRFETLLTAIQYFSAAKRGRAYMGVGRNLAYTAAEFYNNNGFVSHMNILSGDDDLFVNKIATKKNTSIVINKDSFTYSTPKQKWKEWLKQKRRHVSTASYYKKTQKIKLGLFYLSQLLFWLLSLTLIFFYDWRWVLSIFLVRTLVMYFTYSKATKVFNEKDLLWMLPFQDLVIVLLQIFIFINNLFSKPIHWK</sequence>
<feature type="transmembrane region" description="Helical" evidence="4">
    <location>
        <begin position="337"/>
        <end position="357"/>
    </location>
</feature>
<evidence type="ECO:0000256" key="2">
    <source>
        <dbReference type="ARBA" id="ARBA00022676"/>
    </source>
</evidence>
<feature type="domain" description="Glycosyltransferase 2-like" evidence="5">
    <location>
        <begin position="44"/>
        <end position="166"/>
    </location>
</feature>
<proteinExistence type="inferred from homology"/>